<protein>
    <submittedName>
        <fullName evidence="1">Uncharacterized protein</fullName>
    </submittedName>
</protein>
<dbReference type="Proteomes" id="UP001346869">
    <property type="component" value="Unassembled WGS sequence"/>
</dbReference>
<keyword evidence="2" id="KW-1185">Reference proteome</keyword>
<accession>A0AAN7X0A0</accession>
<reference evidence="1 2" key="1">
    <citation type="journal article" date="2023" name="Genes (Basel)">
        <title>Chromosome-Level Genome Assembly and Circadian Gene Repertoire of the Patagonia Blennie Eleginops maclovinus-The Closest Ancestral Proxy of Antarctic Cryonotothenioids.</title>
        <authorList>
            <person name="Cheng C.C."/>
            <person name="Rivera-Colon A.G."/>
            <person name="Minhas B.F."/>
            <person name="Wilson L."/>
            <person name="Rayamajhi N."/>
            <person name="Vargas-Chacoff L."/>
            <person name="Catchen J.M."/>
        </authorList>
    </citation>
    <scope>NUCLEOTIDE SEQUENCE [LARGE SCALE GENOMIC DNA]</scope>
    <source>
        <strain evidence="1">JMC-PN-2008</strain>
    </source>
</reference>
<proteinExistence type="predicted"/>
<evidence type="ECO:0000313" key="2">
    <source>
        <dbReference type="Proteomes" id="UP001346869"/>
    </source>
</evidence>
<sequence length="71" mass="6764">MAEGEIRSSRPFLSGCVGVQSLKSPVISCSLSQTLMVITAGSTPQATAAEGGGAAAGAVNSLPTAAAAGVT</sequence>
<dbReference type="EMBL" id="JAUZQC010000020">
    <property type="protein sequence ID" value="KAK5852782.1"/>
    <property type="molecule type" value="Genomic_DNA"/>
</dbReference>
<evidence type="ECO:0000313" key="1">
    <source>
        <dbReference type="EMBL" id="KAK5852782.1"/>
    </source>
</evidence>
<comment type="caution">
    <text evidence="1">The sequence shown here is derived from an EMBL/GenBank/DDBJ whole genome shotgun (WGS) entry which is preliminary data.</text>
</comment>
<reference evidence="1 2" key="2">
    <citation type="journal article" date="2023" name="Mol. Biol. Evol.">
        <title>Genomics of Secondarily Temperate Adaptation in the Only Non-Antarctic Icefish.</title>
        <authorList>
            <person name="Rivera-Colon A.G."/>
            <person name="Rayamajhi N."/>
            <person name="Minhas B.F."/>
            <person name="Madrigal G."/>
            <person name="Bilyk K.T."/>
            <person name="Yoon V."/>
            <person name="Hune M."/>
            <person name="Gregory S."/>
            <person name="Cheng C.H.C."/>
            <person name="Catchen J.M."/>
        </authorList>
    </citation>
    <scope>NUCLEOTIDE SEQUENCE [LARGE SCALE GENOMIC DNA]</scope>
    <source>
        <strain evidence="1">JMC-PN-2008</strain>
    </source>
</reference>
<gene>
    <name evidence="1" type="ORF">PBY51_006623</name>
</gene>
<name>A0AAN7X0A0_ELEMC</name>
<dbReference type="AlphaFoldDB" id="A0AAN7X0A0"/>
<organism evidence="1 2">
    <name type="scientific">Eleginops maclovinus</name>
    <name type="common">Patagonian blennie</name>
    <name type="synonym">Eleginus maclovinus</name>
    <dbReference type="NCBI Taxonomy" id="56733"/>
    <lineage>
        <taxon>Eukaryota</taxon>
        <taxon>Metazoa</taxon>
        <taxon>Chordata</taxon>
        <taxon>Craniata</taxon>
        <taxon>Vertebrata</taxon>
        <taxon>Euteleostomi</taxon>
        <taxon>Actinopterygii</taxon>
        <taxon>Neopterygii</taxon>
        <taxon>Teleostei</taxon>
        <taxon>Neoteleostei</taxon>
        <taxon>Acanthomorphata</taxon>
        <taxon>Eupercaria</taxon>
        <taxon>Perciformes</taxon>
        <taxon>Notothenioidei</taxon>
        <taxon>Eleginopidae</taxon>
        <taxon>Eleginops</taxon>
    </lineage>
</organism>